<keyword evidence="2 7" id="KW-0808">Transferase</keyword>
<sequence>MPKECRRKSSKDFGFSGTGISDGGRVERRAAGRSPQICAELIQKAAIVAAPPAAPALMDAPLVPQVTITSDAGGTSREIQEEDLDGAVDGTLRRKLSNSSISSNGSSAVESEDDLLSDTETQSKGLVTLEHLVCAEVSESKAWKKLKTYIRWPLQASQKKKVNWVQLAGHKGNFKAAEEGTILKKLSENEKKCFEDLQNDALVHFVPRYQGIVENDGEFFVQMTDLLAGFNHPNVMDCKMGLRTYLEEELVRARERPKLREDLYKKMMEVDREGPSPQEHFQRGITKPCYMQWRDSMSSTNTLGFRIEGIKKYDGTCRTDFKKTRSKQDIIKLFKEFVEEDVSIIKSYLERLREIREALRISDFFKKHEVIGSSLLFIHVCGRANVWMIDFGKTSALPEGQTLRHDVPWQEGNREDGYLLGLENLILTLEAAYNEGSGEETKNNSLTTDRDF</sequence>
<evidence type="ECO:0000256" key="5">
    <source>
        <dbReference type="ARBA" id="ARBA00022840"/>
    </source>
</evidence>
<evidence type="ECO:0000313" key="9">
    <source>
        <dbReference type="Ensembl" id="ENSPFOP00000006582.1"/>
    </source>
</evidence>
<evidence type="ECO:0000256" key="4">
    <source>
        <dbReference type="ARBA" id="ARBA00022777"/>
    </source>
</evidence>
<dbReference type="Proteomes" id="UP000028760">
    <property type="component" value="Unassembled WGS sequence"/>
</dbReference>
<dbReference type="GO" id="GO:0032958">
    <property type="term" value="P:inositol phosphate biosynthetic process"/>
    <property type="evidence" value="ECO:0007669"/>
    <property type="project" value="InterPro"/>
</dbReference>
<evidence type="ECO:0000256" key="8">
    <source>
        <dbReference type="SAM" id="MobiDB-lite"/>
    </source>
</evidence>
<dbReference type="OrthoDB" id="338650at2759"/>
<dbReference type="PANTHER" id="PTHR12400">
    <property type="entry name" value="INOSITOL POLYPHOSPHATE KINASE"/>
    <property type="match status" value="1"/>
</dbReference>
<dbReference type="SUPFAM" id="SSF56104">
    <property type="entry name" value="SAICAR synthase-like"/>
    <property type="match status" value="1"/>
</dbReference>
<protein>
    <recommendedName>
        <fullName evidence="7">Kinase</fullName>
        <ecNumber evidence="7">2.7.-.-</ecNumber>
    </recommendedName>
</protein>
<dbReference type="InterPro" id="IPR005522">
    <property type="entry name" value="IPK"/>
</dbReference>
<evidence type="ECO:0000256" key="7">
    <source>
        <dbReference type="RuleBase" id="RU363090"/>
    </source>
</evidence>
<comment type="catalytic activity">
    <reaction evidence="6">
        <text>1D-myo-inositol 1,4,5-trisphosphate + ATP = 1D-myo-inositol 1,3,4,5-tetrakisphosphate + ADP + H(+)</text>
        <dbReference type="Rhea" id="RHEA:11020"/>
        <dbReference type="ChEBI" id="CHEBI:15378"/>
        <dbReference type="ChEBI" id="CHEBI:30616"/>
        <dbReference type="ChEBI" id="CHEBI:57895"/>
        <dbReference type="ChEBI" id="CHEBI:203600"/>
        <dbReference type="ChEBI" id="CHEBI:456216"/>
        <dbReference type="EC" id="2.7.1.127"/>
    </reaction>
    <physiologicalReaction direction="left-to-right" evidence="6">
        <dbReference type="Rhea" id="RHEA:11021"/>
    </physiologicalReaction>
</comment>
<dbReference type="GO" id="GO:0005737">
    <property type="term" value="C:cytoplasm"/>
    <property type="evidence" value="ECO:0007669"/>
    <property type="project" value="TreeGrafter"/>
</dbReference>
<dbReference type="EC" id="2.7.-.-" evidence="7"/>
<dbReference type="RefSeq" id="XP_007561200.1">
    <property type="nucleotide sequence ID" value="XM_007561138.2"/>
</dbReference>
<dbReference type="STRING" id="48698.ENSPFOP00000006582"/>
<comment type="similarity">
    <text evidence="1 7">Belongs to the inositol phosphokinase (IPK) family.</text>
</comment>
<dbReference type="GeneTree" id="ENSGT00940000166410"/>
<dbReference type="eggNOG" id="KOG1621">
    <property type="taxonomic scope" value="Eukaryota"/>
</dbReference>
<feature type="region of interest" description="Disordered" evidence="8">
    <location>
        <begin position="1"/>
        <end position="32"/>
    </location>
</feature>
<dbReference type="AlphaFoldDB" id="A0A087XLC9"/>
<proteinExistence type="inferred from homology"/>
<keyword evidence="5" id="KW-0067">ATP-binding</keyword>
<dbReference type="InterPro" id="IPR038286">
    <property type="entry name" value="IPK_sf"/>
</dbReference>
<dbReference type="Gene3D" id="3.30.470.160">
    <property type="entry name" value="Inositol polyphosphate kinase"/>
    <property type="match status" value="1"/>
</dbReference>
<organism evidence="9 10">
    <name type="scientific">Poecilia formosa</name>
    <name type="common">Amazon molly</name>
    <name type="synonym">Limia formosa</name>
    <dbReference type="NCBI Taxonomy" id="48698"/>
    <lineage>
        <taxon>Eukaryota</taxon>
        <taxon>Metazoa</taxon>
        <taxon>Chordata</taxon>
        <taxon>Craniata</taxon>
        <taxon>Vertebrata</taxon>
        <taxon>Euteleostomi</taxon>
        <taxon>Actinopterygii</taxon>
        <taxon>Neopterygii</taxon>
        <taxon>Teleostei</taxon>
        <taxon>Neoteleostei</taxon>
        <taxon>Acanthomorphata</taxon>
        <taxon>Ovalentaria</taxon>
        <taxon>Atherinomorphae</taxon>
        <taxon>Cyprinodontiformes</taxon>
        <taxon>Poeciliidae</taxon>
        <taxon>Poeciliinae</taxon>
        <taxon>Poecilia</taxon>
    </lineage>
</organism>
<dbReference type="GO" id="GO:0008440">
    <property type="term" value="F:inositol-1,4,5-trisphosphate 3-kinase activity"/>
    <property type="evidence" value="ECO:0007669"/>
    <property type="project" value="UniProtKB-EC"/>
</dbReference>
<dbReference type="GO" id="GO:0005524">
    <property type="term" value="F:ATP binding"/>
    <property type="evidence" value="ECO:0007669"/>
    <property type="project" value="UniProtKB-KW"/>
</dbReference>
<evidence type="ECO:0000256" key="6">
    <source>
        <dbReference type="ARBA" id="ARBA00051963"/>
    </source>
</evidence>
<dbReference type="Pfam" id="PF03770">
    <property type="entry name" value="IPK"/>
    <property type="match status" value="1"/>
</dbReference>
<dbReference type="GeneID" id="103144247"/>
<dbReference type="GO" id="GO:0046854">
    <property type="term" value="P:phosphatidylinositol phosphate biosynthetic process"/>
    <property type="evidence" value="ECO:0007669"/>
    <property type="project" value="TreeGrafter"/>
</dbReference>
<dbReference type="KEGG" id="pfor:103144247"/>
<dbReference type="EMBL" id="AYCK01008755">
    <property type="status" value="NOT_ANNOTATED_CDS"/>
    <property type="molecule type" value="Genomic_DNA"/>
</dbReference>
<dbReference type="FunFam" id="3.30.470.160:FF:000001">
    <property type="entry name" value="Kinase"/>
    <property type="match status" value="1"/>
</dbReference>
<keyword evidence="4 7" id="KW-0418">Kinase</keyword>
<name>A0A087XLC9_POEFO</name>
<keyword evidence="3" id="KW-0547">Nucleotide-binding</keyword>
<reference evidence="10" key="1">
    <citation type="submission" date="2013-10" db="EMBL/GenBank/DDBJ databases">
        <authorList>
            <person name="Schartl M."/>
            <person name="Warren W."/>
        </authorList>
    </citation>
    <scope>NUCLEOTIDE SEQUENCE [LARGE SCALE GENOMIC DNA]</scope>
    <source>
        <strain evidence="10">female</strain>
    </source>
</reference>
<dbReference type="GO" id="GO:0000828">
    <property type="term" value="F:inositol hexakisphosphate kinase activity"/>
    <property type="evidence" value="ECO:0007669"/>
    <property type="project" value="TreeGrafter"/>
</dbReference>
<evidence type="ECO:0000256" key="1">
    <source>
        <dbReference type="ARBA" id="ARBA00007374"/>
    </source>
</evidence>
<dbReference type="GO" id="GO:0005634">
    <property type="term" value="C:nucleus"/>
    <property type="evidence" value="ECO:0007669"/>
    <property type="project" value="TreeGrafter"/>
</dbReference>
<evidence type="ECO:0000313" key="10">
    <source>
        <dbReference type="Proteomes" id="UP000028760"/>
    </source>
</evidence>
<evidence type="ECO:0000256" key="3">
    <source>
        <dbReference type="ARBA" id="ARBA00022741"/>
    </source>
</evidence>
<evidence type="ECO:0000256" key="2">
    <source>
        <dbReference type="ARBA" id="ARBA00022679"/>
    </source>
</evidence>
<dbReference type="OMA" id="FRIEGTK"/>
<dbReference type="PANTHER" id="PTHR12400:SF55">
    <property type="entry name" value="INOSITOL-TRISPHOSPHATE 3-KINASE A"/>
    <property type="match status" value="1"/>
</dbReference>
<reference evidence="9" key="2">
    <citation type="submission" date="2025-08" db="UniProtKB">
        <authorList>
            <consortium name="Ensembl"/>
        </authorList>
    </citation>
    <scope>IDENTIFICATION</scope>
</reference>
<dbReference type="CTD" id="3706"/>
<accession>A0A087XLC9</accession>
<reference evidence="9" key="3">
    <citation type="submission" date="2025-09" db="UniProtKB">
        <authorList>
            <consortium name="Ensembl"/>
        </authorList>
    </citation>
    <scope>IDENTIFICATION</scope>
</reference>
<dbReference type="Ensembl" id="ENSPFOT00000006594.1">
    <property type="protein sequence ID" value="ENSPFOP00000006582.1"/>
    <property type="gene ID" value="ENSPFOG00000006592.1"/>
</dbReference>
<keyword evidence="10" id="KW-1185">Reference proteome</keyword>